<accession>A0AAP0F2L1</accession>
<evidence type="ECO:0000313" key="2">
    <source>
        <dbReference type="Proteomes" id="UP001419268"/>
    </source>
</evidence>
<reference evidence="1 2" key="1">
    <citation type="submission" date="2024-01" db="EMBL/GenBank/DDBJ databases">
        <title>Genome assemblies of Stephania.</title>
        <authorList>
            <person name="Yang L."/>
        </authorList>
    </citation>
    <scope>NUCLEOTIDE SEQUENCE [LARGE SCALE GENOMIC DNA]</scope>
    <source>
        <strain evidence="1">JXDWG</strain>
        <tissue evidence="1">Leaf</tissue>
    </source>
</reference>
<comment type="caution">
    <text evidence="1">The sequence shown here is derived from an EMBL/GenBank/DDBJ whole genome shotgun (WGS) entry which is preliminary data.</text>
</comment>
<organism evidence="1 2">
    <name type="scientific">Stephania cephalantha</name>
    <dbReference type="NCBI Taxonomy" id="152367"/>
    <lineage>
        <taxon>Eukaryota</taxon>
        <taxon>Viridiplantae</taxon>
        <taxon>Streptophyta</taxon>
        <taxon>Embryophyta</taxon>
        <taxon>Tracheophyta</taxon>
        <taxon>Spermatophyta</taxon>
        <taxon>Magnoliopsida</taxon>
        <taxon>Ranunculales</taxon>
        <taxon>Menispermaceae</taxon>
        <taxon>Menispermoideae</taxon>
        <taxon>Cissampelideae</taxon>
        <taxon>Stephania</taxon>
    </lineage>
</organism>
<gene>
    <name evidence="1" type="ORF">Scep_023878</name>
</gene>
<keyword evidence="2" id="KW-1185">Reference proteome</keyword>
<proteinExistence type="predicted"/>
<dbReference type="AlphaFoldDB" id="A0AAP0F2L1"/>
<name>A0AAP0F2L1_9MAGN</name>
<evidence type="ECO:0000313" key="1">
    <source>
        <dbReference type="EMBL" id="KAK9100448.1"/>
    </source>
</evidence>
<sequence>MFVLGHLLRELPLSLPHLIIGYMTSTCSSGRHLTYAHIITSYQESAQVDISLGGHPLSAFDTIDMATLNAMKYRYIHREQRWIREEDILDGQHYEGYESPLPTDPPIAFDERDYLDYSFLFPHSDNGDDEVHQDFVAPPPLNQQSQ</sequence>
<protein>
    <submittedName>
        <fullName evidence="1">Uncharacterized protein</fullName>
    </submittedName>
</protein>
<dbReference type="Proteomes" id="UP001419268">
    <property type="component" value="Unassembled WGS sequence"/>
</dbReference>
<dbReference type="EMBL" id="JBBNAG010000010">
    <property type="protein sequence ID" value="KAK9100448.1"/>
    <property type="molecule type" value="Genomic_DNA"/>
</dbReference>